<name>A0A4C1V8G1_EUMVA</name>
<keyword evidence="1" id="KW-0472">Membrane</keyword>
<organism evidence="2 3">
    <name type="scientific">Eumeta variegata</name>
    <name type="common">Bagworm moth</name>
    <name type="synonym">Eumeta japonica</name>
    <dbReference type="NCBI Taxonomy" id="151549"/>
    <lineage>
        <taxon>Eukaryota</taxon>
        <taxon>Metazoa</taxon>
        <taxon>Ecdysozoa</taxon>
        <taxon>Arthropoda</taxon>
        <taxon>Hexapoda</taxon>
        <taxon>Insecta</taxon>
        <taxon>Pterygota</taxon>
        <taxon>Neoptera</taxon>
        <taxon>Endopterygota</taxon>
        <taxon>Lepidoptera</taxon>
        <taxon>Glossata</taxon>
        <taxon>Ditrysia</taxon>
        <taxon>Tineoidea</taxon>
        <taxon>Psychidae</taxon>
        <taxon>Oiketicinae</taxon>
        <taxon>Eumeta</taxon>
    </lineage>
</organism>
<protein>
    <submittedName>
        <fullName evidence="2">Uncharacterized protein</fullName>
    </submittedName>
</protein>
<keyword evidence="1" id="KW-0812">Transmembrane</keyword>
<proteinExistence type="predicted"/>
<dbReference type="Proteomes" id="UP000299102">
    <property type="component" value="Unassembled WGS sequence"/>
</dbReference>
<evidence type="ECO:0000313" key="2">
    <source>
        <dbReference type="EMBL" id="GBP35151.1"/>
    </source>
</evidence>
<comment type="caution">
    <text evidence="2">The sequence shown here is derived from an EMBL/GenBank/DDBJ whole genome shotgun (WGS) entry which is preliminary data.</text>
</comment>
<sequence length="87" mass="9693">MPTPEMVIEHRRLFNIAEHPLYRSDDVPQPTLKMILLAVLCVAAALPQYYTGYGGYLSGYPSYTGYASPYTYGGYSPSAYGLGYGYY</sequence>
<accession>A0A4C1V8G1</accession>
<keyword evidence="1" id="KW-1133">Transmembrane helix</keyword>
<dbReference type="EMBL" id="BGZK01000299">
    <property type="protein sequence ID" value="GBP35151.1"/>
    <property type="molecule type" value="Genomic_DNA"/>
</dbReference>
<evidence type="ECO:0000313" key="3">
    <source>
        <dbReference type="Proteomes" id="UP000299102"/>
    </source>
</evidence>
<reference evidence="2 3" key="1">
    <citation type="journal article" date="2019" name="Commun. Biol.">
        <title>The bagworm genome reveals a unique fibroin gene that provides high tensile strength.</title>
        <authorList>
            <person name="Kono N."/>
            <person name="Nakamura H."/>
            <person name="Ohtoshi R."/>
            <person name="Tomita M."/>
            <person name="Numata K."/>
            <person name="Arakawa K."/>
        </authorList>
    </citation>
    <scope>NUCLEOTIDE SEQUENCE [LARGE SCALE GENOMIC DNA]</scope>
</reference>
<evidence type="ECO:0000256" key="1">
    <source>
        <dbReference type="SAM" id="Phobius"/>
    </source>
</evidence>
<feature type="transmembrane region" description="Helical" evidence="1">
    <location>
        <begin position="31"/>
        <end position="50"/>
    </location>
</feature>
<keyword evidence="3" id="KW-1185">Reference proteome</keyword>
<gene>
    <name evidence="2" type="ORF">EVAR_28350_1</name>
</gene>
<dbReference type="AlphaFoldDB" id="A0A4C1V8G1"/>